<sequence>MSDQFAAALRAWADKVNGNLDGLARQTCQETAQRAVGATPVDTGFLRGNWQPSIGEMKVVEPAPAAGGDIALVCAGIKAGDVFYMTNNTAYAKRLEYGFEGKDSLGREYHQAGRYFVRDTVAQWPSIVEQIARELGAQ</sequence>
<organism evidence="1">
    <name type="scientific">uncultured Pleomorphomonas sp</name>
    <dbReference type="NCBI Taxonomy" id="442121"/>
    <lineage>
        <taxon>Bacteria</taxon>
        <taxon>Pseudomonadati</taxon>
        <taxon>Pseudomonadota</taxon>
        <taxon>Alphaproteobacteria</taxon>
        <taxon>Hyphomicrobiales</taxon>
        <taxon>Pleomorphomonadaceae</taxon>
        <taxon>Pleomorphomonas</taxon>
        <taxon>environmental samples</taxon>
    </lineage>
</organism>
<gene>
    <name evidence="1" type="ORF">KL86PLE_100240</name>
</gene>
<evidence type="ECO:0000313" key="1">
    <source>
        <dbReference type="EMBL" id="SCM71501.1"/>
    </source>
</evidence>
<proteinExistence type="predicted"/>
<name>A0A212L1R3_9HYPH</name>
<dbReference type="AlphaFoldDB" id="A0A212L1R3"/>
<reference evidence="1" key="1">
    <citation type="submission" date="2016-08" db="EMBL/GenBank/DDBJ databases">
        <authorList>
            <person name="Seilhamer J.J."/>
        </authorList>
    </citation>
    <scope>NUCLEOTIDE SEQUENCE</scope>
    <source>
        <strain evidence="1">86</strain>
    </source>
</reference>
<protein>
    <recommendedName>
        <fullName evidence="2">HK97 gp10 family phage protein</fullName>
    </recommendedName>
</protein>
<dbReference type="EMBL" id="FMJD01000002">
    <property type="protein sequence ID" value="SCM71501.1"/>
    <property type="molecule type" value="Genomic_DNA"/>
</dbReference>
<evidence type="ECO:0008006" key="2">
    <source>
        <dbReference type="Google" id="ProtNLM"/>
    </source>
</evidence>
<dbReference type="RefSeq" id="WP_288199043.1">
    <property type="nucleotide sequence ID" value="NZ_LT608334.1"/>
</dbReference>
<accession>A0A212L1R3</accession>